<sequence length="353" mass="38646">MSLTVKHLNSDASFLLTFQPISQYPPSPGYSPKTFTILLDPWLSGPSKIWHHKFSISRQKAPSCVSSLADLPEPDLVVISQSKSDHCHEETLTQLPRSGGKAIILAEPSAAKIIRGWKYFDPEKVVTLPKWEDPRLRRPPTLFRIPVDRLSPTGTPGEVTIAYLPQRGDITGLHSAIGITYRPPTGFVNTLPLTPPSSPGSFKSAYSKSLSDRALSVIYSPHGCSYKTLSPYVTSHLVSEAALPLTALLHCFDKVTNSWYLGGNICSGFPGGLEIAQNLCAKAWISAHDGDKESTGFANNNIVIEKYEREHVESVVSPRSAKFPNRRIGTEAIVLDVGEEKQLSQGIDFGPDE</sequence>
<dbReference type="OrthoDB" id="332863at2759"/>
<accession>A0A8H4RG36</accession>
<dbReference type="PANTHER" id="PTHR36142">
    <property type="entry name" value="METALLO-HYDROLASE/OXIDOREDUCTASE SUPERFAMILY PROTEIN"/>
    <property type="match status" value="1"/>
</dbReference>
<dbReference type="AlphaFoldDB" id="A0A8H4RG36"/>
<comment type="caution">
    <text evidence="1">The sequence shown here is derived from an EMBL/GenBank/DDBJ whole genome shotgun (WGS) entry which is preliminary data.</text>
</comment>
<reference evidence="1 2" key="1">
    <citation type="submission" date="2020-03" db="EMBL/GenBank/DDBJ databases">
        <title>Draft Genome Sequence of Cudoniella acicularis.</title>
        <authorList>
            <person name="Buettner E."/>
            <person name="Kellner H."/>
        </authorList>
    </citation>
    <scope>NUCLEOTIDE SEQUENCE [LARGE SCALE GENOMIC DNA]</scope>
    <source>
        <strain evidence="1 2">DSM 108380</strain>
    </source>
</reference>
<dbReference type="Gene3D" id="3.60.15.10">
    <property type="entry name" value="Ribonuclease Z/Hydroxyacylglutathione hydrolase-like"/>
    <property type="match status" value="1"/>
</dbReference>
<name>A0A8H4RG36_9HELO</name>
<proteinExistence type="predicted"/>
<dbReference type="Proteomes" id="UP000566819">
    <property type="component" value="Unassembled WGS sequence"/>
</dbReference>
<dbReference type="EMBL" id="JAAMPI010000874">
    <property type="protein sequence ID" value="KAF4628014.1"/>
    <property type="molecule type" value="Genomic_DNA"/>
</dbReference>
<evidence type="ECO:0000313" key="1">
    <source>
        <dbReference type="EMBL" id="KAF4628014.1"/>
    </source>
</evidence>
<gene>
    <name evidence="1" type="ORF">G7Y89_g10139</name>
</gene>
<organism evidence="1 2">
    <name type="scientific">Cudoniella acicularis</name>
    <dbReference type="NCBI Taxonomy" id="354080"/>
    <lineage>
        <taxon>Eukaryota</taxon>
        <taxon>Fungi</taxon>
        <taxon>Dikarya</taxon>
        <taxon>Ascomycota</taxon>
        <taxon>Pezizomycotina</taxon>
        <taxon>Leotiomycetes</taxon>
        <taxon>Helotiales</taxon>
        <taxon>Tricladiaceae</taxon>
        <taxon>Cudoniella</taxon>
    </lineage>
</organism>
<protein>
    <submittedName>
        <fullName evidence="1">Uncharacterized protein</fullName>
    </submittedName>
</protein>
<dbReference type="Pfam" id="PF13483">
    <property type="entry name" value="Lactamase_B_3"/>
    <property type="match status" value="1"/>
</dbReference>
<evidence type="ECO:0000313" key="2">
    <source>
        <dbReference type="Proteomes" id="UP000566819"/>
    </source>
</evidence>
<dbReference type="PANTHER" id="PTHR36142:SF5">
    <property type="entry name" value="METALLO-BETA-LACTAMASE DOMAIN-CONTAINING PROTEIN"/>
    <property type="match status" value="1"/>
</dbReference>
<keyword evidence="2" id="KW-1185">Reference proteome</keyword>
<dbReference type="InterPro" id="IPR036866">
    <property type="entry name" value="RibonucZ/Hydroxyglut_hydro"/>
</dbReference>